<proteinExistence type="predicted"/>
<evidence type="ECO:0000256" key="1">
    <source>
        <dbReference type="SAM" id="MobiDB-lite"/>
    </source>
</evidence>
<dbReference type="EMBL" id="BGZK01000080">
    <property type="protein sequence ID" value="GBP16588.1"/>
    <property type="molecule type" value="Genomic_DNA"/>
</dbReference>
<protein>
    <submittedName>
        <fullName evidence="2">Uncharacterized protein</fullName>
    </submittedName>
</protein>
<evidence type="ECO:0000313" key="2">
    <source>
        <dbReference type="EMBL" id="GBP16588.1"/>
    </source>
</evidence>
<name>A0A4C1TRI6_EUMVA</name>
<organism evidence="2 3">
    <name type="scientific">Eumeta variegata</name>
    <name type="common">Bagworm moth</name>
    <name type="synonym">Eumeta japonica</name>
    <dbReference type="NCBI Taxonomy" id="151549"/>
    <lineage>
        <taxon>Eukaryota</taxon>
        <taxon>Metazoa</taxon>
        <taxon>Ecdysozoa</taxon>
        <taxon>Arthropoda</taxon>
        <taxon>Hexapoda</taxon>
        <taxon>Insecta</taxon>
        <taxon>Pterygota</taxon>
        <taxon>Neoptera</taxon>
        <taxon>Endopterygota</taxon>
        <taxon>Lepidoptera</taxon>
        <taxon>Glossata</taxon>
        <taxon>Ditrysia</taxon>
        <taxon>Tineoidea</taxon>
        <taxon>Psychidae</taxon>
        <taxon>Oiketicinae</taxon>
        <taxon>Eumeta</taxon>
    </lineage>
</organism>
<comment type="caution">
    <text evidence="2">The sequence shown here is derived from an EMBL/GenBank/DDBJ whole genome shotgun (WGS) entry which is preliminary data.</text>
</comment>
<dbReference type="Proteomes" id="UP000299102">
    <property type="component" value="Unassembled WGS sequence"/>
</dbReference>
<reference evidence="2 3" key="1">
    <citation type="journal article" date="2019" name="Commun. Biol.">
        <title>The bagworm genome reveals a unique fibroin gene that provides high tensile strength.</title>
        <authorList>
            <person name="Kono N."/>
            <person name="Nakamura H."/>
            <person name="Ohtoshi R."/>
            <person name="Tomita M."/>
            <person name="Numata K."/>
            <person name="Arakawa K."/>
        </authorList>
    </citation>
    <scope>NUCLEOTIDE SEQUENCE [LARGE SCALE GENOMIC DNA]</scope>
</reference>
<gene>
    <name evidence="2" type="ORF">EVAR_19383_1</name>
</gene>
<feature type="region of interest" description="Disordered" evidence="1">
    <location>
        <begin position="1"/>
        <end position="21"/>
    </location>
</feature>
<accession>A0A4C1TRI6</accession>
<keyword evidence="3" id="KW-1185">Reference proteome</keyword>
<dbReference type="AlphaFoldDB" id="A0A4C1TRI6"/>
<feature type="region of interest" description="Disordered" evidence="1">
    <location>
        <begin position="80"/>
        <end position="102"/>
    </location>
</feature>
<sequence length="102" mass="10823">MTCSIRDTKAERQTRLQADGRARGSLGPYINIVLVLVKRGVRRCGAAAMGFPIPGDSPANCGRLKMTNRKAGGAQFEYNLANTRHPGPGRRSPGAGGPGLFK</sequence>
<evidence type="ECO:0000313" key="3">
    <source>
        <dbReference type="Proteomes" id="UP000299102"/>
    </source>
</evidence>